<accession>A0A9N9WP69</accession>
<reference evidence="2" key="2">
    <citation type="submission" date="2022-10" db="EMBL/GenBank/DDBJ databases">
        <authorList>
            <consortium name="ENA_rothamsted_submissions"/>
            <consortium name="culmorum"/>
            <person name="King R."/>
        </authorList>
    </citation>
    <scope>NUCLEOTIDE SEQUENCE</scope>
</reference>
<gene>
    <name evidence="2" type="ORF">CHIRRI_LOCUS2555</name>
</gene>
<dbReference type="Pfam" id="PF15306">
    <property type="entry name" value="LIN37"/>
    <property type="match status" value="1"/>
</dbReference>
<feature type="compositionally biased region" description="Acidic residues" evidence="1">
    <location>
        <begin position="36"/>
        <end position="53"/>
    </location>
</feature>
<feature type="region of interest" description="Disordered" evidence="1">
    <location>
        <begin position="1"/>
        <end position="53"/>
    </location>
</feature>
<dbReference type="Proteomes" id="UP001153620">
    <property type="component" value="Chromosome 1"/>
</dbReference>
<dbReference type="GO" id="GO:0031523">
    <property type="term" value="C:Myb complex"/>
    <property type="evidence" value="ECO:0007669"/>
    <property type="project" value="TreeGrafter"/>
</dbReference>
<evidence type="ECO:0008006" key="4">
    <source>
        <dbReference type="Google" id="ProtNLM"/>
    </source>
</evidence>
<keyword evidence="3" id="KW-1185">Reference proteome</keyword>
<evidence type="ECO:0000313" key="3">
    <source>
        <dbReference type="Proteomes" id="UP001153620"/>
    </source>
</evidence>
<dbReference type="PANTHER" id="PTHR31336:SF3">
    <property type="entry name" value="PROTEIN LIN-37 HOMOLOG"/>
    <property type="match status" value="1"/>
</dbReference>
<name>A0A9N9WP69_9DIPT</name>
<feature type="compositionally biased region" description="Basic and acidic residues" evidence="1">
    <location>
        <begin position="1"/>
        <end position="19"/>
    </location>
</feature>
<dbReference type="InterPro" id="IPR028226">
    <property type="entry name" value="LIN37"/>
</dbReference>
<evidence type="ECO:0000256" key="1">
    <source>
        <dbReference type="SAM" id="MobiDB-lite"/>
    </source>
</evidence>
<sequence>MATKVKQESDSKSEARSKLNEALALAETEVHNMLGSEEEEEVEDEEMLEQEDEELVDTKTIIKSEHVEGQNEDLLGQDEEILDEEDEEYAPIKKEPKSSVKLPKPVQLPSYIMKLFDRSVNLAKFDEDTPLYPLCRAWMKNQPRAPAVKSEKTTDPIIQTVEDGDVVEMPKIRIRKPKHAASKPENKLNKKDFDKLIDSEVWTKEKLLEYHRTQWLDEKARQIETSRIFEEKHFTANLQLLDSLRKDAEE</sequence>
<evidence type="ECO:0000313" key="2">
    <source>
        <dbReference type="EMBL" id="CAG9799590.1"/>
    </source>
</evidence>
<dbReference type="PANTHER" id="PTHR31336">
    <property type="entry name" value="LIN37 HOMOLOG"/>
    <property type="match status" value="1"/>
</dbReference>
<protein>
    <recommendedName>
        <fullName evidence="4">Protein lin-37 homolog</fullName>
    </recommendedName>
</protein>
<organism evidence="2 3">
    <name type="scientific">Chironomus riparius</name>
    <dbReference type="NCBI Taxonomy" id="315576"/>
    <lineage>
        <taxon>Eukaryota</taxon>
        <taxon>Metazoa</taxon>
        <taxon>Ecdysozoa</taxon>
        <taxon>Arthropoda</taxon>
        <taxon>Hexapoda</taxon>
        <taxon>Insecta</taxon>
        <taxon>Pterygota</taxon>
        <taxon>Neoptera</taxon>
        <taxon>Endopterygota</taxon>
        <taxon>Diptera</taxon>
        <taxon>Nematocera</taxon>
        <taxon>Chironomoidea</taxon>
        <taxon>Chironomidae</taxon>
        <taxon>Chironominae</taxon>
        <taxon>Chironomus</taxon>
    </lineage>
</organism>
<dbReference type="GO" id="GO:0000122">
    <property type="term" value="P:negative regulation of transcription by RNA polymerase II"/>
    <property type="evidence" value="ECO:0007669"/>
    <property type="project" value="TreeGrafter"/>
</dbReference>
<dbReference type="OrthoDB" id="6287771at2759"/>
<dbReference type="GO" id="GO:0017053">
    <property type="term" value="C:transcription repressor complex"/>
    <property type="evidence" value="ECO:0007669"/>
    <property type="project" value="InterPro"/>
</dbReference>
<dbReference type="AlphaFoldDB" id="A0A9N9WP69"/>
<reference evidence="2" key="1">
    <citation type="submission" date="2022-01" db="EMBL/GenBank/DDBJ databases">
        <authorList>
            <person name="King R."/>
        </authorList>
    </citation>
    <scope>NUCLEOTIDE SEQUENCE</scope>
</reference>
<dbReference type="EMBL" id="OU895877">
    <property type="protein sequence ID" value="CAG9799590.1"/>
    <property type="molecule type" value="Genomic_DNA"/>
</dbReference>
<proteinExistence type="predicted"/>